<dbReference type="EMBL" id="JAVRER010000024">
    <property type="protein sequence ID" value="MDT0417117.1"/>
    <property type="molecule type" value="Genomic_DNA"/>
</dbReference>
<evidence type="ECO:0000256" key="7">
    <source>
        <dbReference type="SAM" id="SignalP"/>
    </source>
</evidence>
<sequence length="969" mass="101875">MTPHHTRRALRLASALAVTGLCVSLAPQALADDTAGSGAMKLSSAQADKLAAHAALDPYGDGGKAQEPTKPKDTTAPKSAGKDARTDADDAPVTFTAASTLEGVRGMGATVPVGKNGDYFLLTSLGTVQRRAADGTSVWERTNSSLYTDWKVTPQRPWQTEPYPARILMGYNAVSPLTPTSDSGYATGDLTGDGTDDLVFTASVGVVPYRPFTSPGSTLPNGTFVTVVDGRTGATVWSKLYDYATHVKIVDRTLLVADSPRQNMNAPATDTAKLTGTRFTYKAGALTPAATWTYDTGETGSVSWGDLQDLGKGRVAVSWDRAKTETSGGIGRTLLLSAADGSVTWSTDSLLYSRQLRLDSARKRLVAVEQADPTDGVRYEIAAYDLKTGRRATLDSRVNVLPTALTVGDLTSREGAEYAVAESSLDDNLYVNASTVRALDGTDPHKALWSSTIKRDAGNNTNGASFWRLQVVDGTLVTAAQDDEKNGDAENMGGARYARLTVFSGKGAVKWQEKGLGASPMYQDVFDDAGGGHVRLVDQNENVRTYRLGNGKKESLTPLRADIAYAKATDVNKDGADDIVMAGSSNGVWAYSGPSLATGKPEQLWQATVPGAVHDVETGDVNGDGRPEIVVAADSAVVVLNARTGRTLTTIDGGGGFVRSVRLTDLDGDGVLDLLVPTRTLDAYDGAGHRLWTYATPGKPDDLVFSDPSTGEGRVYVSYSARGSINLPDAGAHAVALNARTGKAKWDLAPEAPAASSDGLIHAALSYHGTFASPDIPYANGHAVVYLWDIQSQAGVGSTDGVSPHQYMEIRDGRTGEVVHATTLGGLWTHNDFFTDDGVLYQAGTASFRAFRGEGTEDTTVFAVPQSYGAGFATGPGGRKLLIGGIEGGVYAWSPGIFGAPDSYVPSLGSAGLTGGRNQLAADLDGDGCVEVLSLNGDDYGMDRIAEDLGGRYLVQDNGIHQVTTYTLS</sequence>
<feature type="compositionally biased region" description="Basic and acidic residues" evidence="6">
    <location>
        <begin position="67"/>
        <end position="88"/>
    </location>
</feature>
<protein>
    <submittedName>
        <fullName evidence="8">VCBS repeat-containing protein</fullName>
    </submittedName>
</protein>
<comment type="caution">
    <text evidence="8">The sequence shown here is derived from an EMBL/GenBank/DDBJ whole genome shotgun (WGS) entry which is preliminary data.</text>
</comment>
<feature type="region of interest" description="Disordered" evidence="6">
    <location>
        <begin position="56"/>
        <end position="91"/>
    </location>
</feature>
<name>A0ABD5E7D8_9ACTN</name>
<proteinExistence type="predicted"/>
<evidence type="ECO:0000256" key="2">
    <source>
        <dbReference type="ARBA" id="ARBA00022692"/>
    </source>
</evidence>
<feature type="signal peptide" evidence="7">
    <location>
        <begin position="1"/>
        <end position="31"/>
    </location>
</feature>
<feature type="chain" id="PRO_5044868741" evidence="7">
    <location>
        <begin position="32"/>
        <end position="969"/>
    </location>
</feature>
<keyword evidence="5" id="KW-0472">Membrane</keyword>
<dbReference type="Gene3D" id="2.40.10.480">
    <property type="match status" value="1"/>
</dbReference>
<reference evidence="9" key="1">
    <citation type="submission" date="2023-07" db="EMBL/GenBank/DDBJ databases">
        <title>30 novel species of actinomycetes from the DSMZ collection.</title>
        <authorList>
            <person name="Nouioui I."/>
        </authorList>
    </citation>
    <scope>NUCLEOTIDE SEQUENCE [LARGE SCALE GENOMIC DNA]</scope>
    <source>
        <strain evidence="9">DSM 41982</strain>
    </source>
</reference>
<dbReference type="GO" id="GO:0016020">
    <property type="term" value="C:membrane"/>
    <property type="evidence" value="ECO:0007669"/>
    <property type="project" value="UniProtKB-SubCell"/>
</dbReference>
<dbReference type="SUPFAM" id="SSF50998">
    <property type="entry name" value="Quinoprotein alcohol dehydrogenase-like"/>
    <property type="match status" value="1"/>
</dbReference>
<dbReference type="AlphaFoldDB" id="A0ABD5E7D8"/>
<evidence type="ECO:0000256" key="3">
    <source>
        <dbReference type="ARBA" id="ARBA00022729"/>
    </source>
</evidence>
<keyword evidence="2" id="KW-0812">Transmembrane</keyword>
<evidence type="ECO:0000313" key="9">
    <source>
        <dbReference type="Proteomes" id="UP001183607"/>
    </source>
</evidence>
<dbReference type="SUPFAM" id="SSF69318">
    <property type="entry name" value="Integrin alpha N-terminal domain"/>
    <property type="match status" value="1"/>
</dbReference>
<dbReference type="RefSeq" id="WP_311677176.1">
    <property type="nucleotide sequence ID" value="NZ_JAVRER010000024.1"/>
</dbReference>
<dbReference type="PROSITE" id="PS51318">
    <property type="entry name" value="TAT"/>
    <property type="match status" value="1"/>
</dbReference>
<dbReference type="InterPro" id="IPR011047">
    <property type="entry name" value="Quinoprotein_ADH-like_sf"/>
</dbReference>
<dbReference type="InterPro" id="IPR013517">
    <property type="entry name" value="FG-GAP"/>
</dbReference>
<comment type="subcellular location">
    <subcellularLocation>
        <location evidence="1">Membrane</location>
        <topology evidence="1">Single-pass membrane protein</topology>
    </subcellularLocation>
</comment>
<dbReference type="PANTHER" id="PTHR21419:SF30">
    <property type="entry name" value="IG-LIKE DOMAIN-CONTAINING PROTEIN"/>
    <property type="match status" value="1"/>
</dbReference>
<evidence type="ECO:0000256" key="4">
    <source>
        <dbReference type="ARBA" id="ARBA00022989"/>
    </source>
</evidence>
<dbReference type="Pfam" id="PF13517">
    <property type="entry name" value="FG-GAP_3"/>
    <property type="match status" value="1"/>
</dbReference>
<dbReference type="InterPro" id="IPR045232">
    <property type="entry name" value="FAM234"/>
</dbReference>
<dbReference type="InterPro" id="IPR028994">
    <property type="entry name" value="Integrin_alpha_N"/>
</dbReference>
<evidence type="ECO:0000256" key="5">
    <source>
        <dbReference type="ARBA" id="ARBA00023136"/>
    </source>
</evidence>
<organism evidence="8 9">
    <name type="scientific">Streptomyces evansiae</name>
    <dbReference type="NCBI Taxonomy" id="3075535"/>
    <lineage>
        <taxon>Bacteria</taxon>
        <taxon>Bacillati</taxon>
        <taxon>Actinomycetota</taxon>
        <taxon>Actinomycetes</taxon>
        <taxon>Kitasatosporales</taxon>
        <taxon>Streptomycetaceae</taxon>
        <taxon>Streptomyces</taxon>
    </lineage>
</organism>
<dbReference type="Gene3D" id="2.130.10.130">
    <property type="entry name" value="Integrin alpha, N-terminal"/>
    <property type="match status" value="1"/>
</dbReference>
<dbReference type="InterPro" id="IPR006311">
    <property type="entry name" value="TAT_signal"/>
</dbReference>
<keyword evidence="4" id="KW-1133">Transmembrane helix</keyword>
<evidence type="ECO:0000256" key="6">
    <source>
        <dbReference type="SAM" id="MobiDB-lite"/>
    </source>
</evidence>
<dbReference type="Proteomes" id="UP001183607">
    <property type="component" value="Unassembled WGS sequence"/>
</dbReference>
<gene>
    <name evidence="8" type="ORF">RM574_16635</name>
</gene>
<evidence type="ECO:0000256" key="1">
    <source>
        <dbReference type="ARBA" id="ARBA00004167"/>
    </source>
</evidence>
<accession>A0ABD5E7D8</accession>
<keyword evidence="3 7" id="KW-0732">Signal</keyword>
<dbReference type="PANTHER" id="PTHR21419">
    <property type="match status" value="1"/>
</dbReference>
<evidence type="ECO:0000313" key="8">
    <source>
        <dbReference type="EMBL" id="MDT0417117.1"/>
    </source>
</evidence>